<organism evidence="1 2">
    <name type="scientific">Paraglomus brasilianum</name>
    <dbReference type="NCBI Taxonomy" id="144538"/>
    <lineage>
        <taxon>Eukaryota</taxon>
        <taxon>Fungi</taxon>
        <taxon>Fungi incertae sedis</taxon>
        <taxon>Mucoromycota</taxon>
        <taxon>Glomeromycotina</taxon>
        <taxon>Glomeromycetes</taxon>
        <taxon>Paraglomerales</taxon>
        <taxon>Paraglomeraceae</taxon>
        <taxon>Paraglomus</taxon>
    </lineage>
</organism>
<dbReference type="EMBL" id="CAJVPI010004025">
    <property type="protein sequence ID" value="CAG8664380.1"/>
    <property type="molecule type" value="Genomic_DNA"/>
</dbReference>
<sequence>SIAKSRREKTYTLYSNENKYVGNKLLEGQKKSVLDTNSFADTKTTCITRSMKRLLDVAEESPPKRLAKSSPAS</sequence>
<name>A0A9N9E4X0_9GLOM</name>
<protein>
    <submittedName>
        <fullName evidence="1">3709_t:CDS:1</fullName>
    </submittedName>
</protein>
<evidence type="ECO:0000313" key="1">
    <source>
        <dbReference type="EMBL" id="CAG8664380.1"/>
    </source>
</evidence>
<keyword evidence="2" id="KW-1185">Reference proteome</keyword>
<dbReference type="Proteomes" id="UP000789739">
    <property type="component" value="Unassembled WGS sequence"/>
</dbReference>
<evidence type="ECO:0000313" key="2">
    <source>
        <dbReference type="Proteomes" id="UP000789739"/>
    </source>
</evidence>
<accession>A0A9N9E4X0</accession>
<proteinExistence type="predicted"/>
<dbReference type="OrthoDB" id="2370938at2759"/>
<dbReference type="AlphaFoldDB" id="A0A9N9E4X0"/>
<gene>
    <name evidence="1" type="ORF">PBRASI_LOCUS10963</name>
</gene>
<reference evidence="1" key="1">
    <citation type="submission" date="2021-06" db="EMBL/GenBank/DDBJ databases">
        <authorList>
            <person name="Kallberg Y."/>
            <person name="Tangrot J."/>
            <person name="Rosling A."/>
        </authorList>
    </citation>
    <scope>NUCLEOTIDE SEQUENCE</scope>
    <source>
        <strain evidence="1">BR232B</strain>
    </source>
</reference>
<feature type="non-terminal residue" evidence="1">
    <location>
        <position position="73"/>
    </location>
</feature>
<comment type="caution">
    <text evidence="1">The sequence shown here is derived from an EMBL/GenBank/DDBJ whole genome shotgun (WGS) entry which is preliminary data.</text>
</comment>